<evidence type="ECO:0000256" key="1">
    <source>
        <dbReference type="SAM" id="MobiDB-lite"/>
    </source>
</evidence>
<name>A0A1E7F546_9STRA</name>
<feature type="region of interest" description="Disordered" evidence="1">
    <location>
        <begin position="62"/>
        <end position="81"/>
    </location>
</feature>
<sequence>MSFLQEFQKNQKALKDAERLKKKNATTLLNNYHGGEHDIRDHERVINEERKHNNVRCEVDSHGVPVNSAENNNRREDDDCLAGGKSSRQLIEVDFTFGIIYDDSESEPGPTECASAAAVIIPHVISEWTNDTKIVCDSKTPQVIGKIGTDDWYDGDNDGSIRYVVKGSVPVYLFVESSAKEAAEPLQKVLKRRVSFRPISTTEVENSTNENRSQFIIGTKGQQWMRVRDGRLGGLGITF</sequence>
<keyword evidence="3" id="KW-1185">Reference proteome</keyword>
<proteinExistence type="predicted"/>
<gene>
    <name evidence="2" type="ORF">FRACYDRAFT_269744</name>
</gene>
<accession>A0A1E7F546</accession>
<dbReference type="KEGG" id="fcy:FRACYDRAFT_269744"/>
<evidence type="ECO:0000313" key="2">
    <source>
        <dbReference type="EMBL" id="OEU13267.1"/>
    </source>
</evidence>
<dbReference type="InParanoid" id="A0A1E7F546"/>
<dbReference type="EMBL" id="KV784361">
    <property type="protein sequence ID" value="OEU13267.1"/>
    <property type="molecule type" value="Genomic_DNA"/>
</dbReference>
<dbReference type="Proteomes" id="UP000095751">
    <property type="component" value="Unassembled WGS sequence"/>
</dbReference>
<reference evidence="2 3" key="1">
    <citation type="submission" date="2016-09" db="EMBL/GenBank/DDBJ databases">
        <title>Extensive genetic diversity and differential bi-allelic expression allows diatom success in the polar Southern Ocean.</title>
        <authorList>
            <consortium name="DOE Joint Genome Institute"/>
            <person name="Mock T."/>
            <person name="Otillar R.P."/>
            <person name="Strauss J."/>
            <person name="Dupont C."/>
            <person name="Frickenhaus S."/>
            <person name="Maumus F."/>
            <person name="Mcmullan M."/>
            <person name="Sanges R."/>
            <person name="Schmutz J."/>
            <person name="Toseland A."/>
            <person name="Valas R."/>
            <person name="Veluchamy A."/>
            <person name="Ward B.J."/>
            <person name="Allen A."/>
            <person name="Barry K."/>
            <person name="Falciatore A."/>
            <person name="Ferrante M."/>
            <person name="Fortunato A.E."/>
            <person name="Gloeckner G."/>
            <person name="Gruber A."/>
            <person name="Hipkin R."/>
            <person name="Janech M."/>
            <person name="Kroth P."/>
            <person name="Leese F."/>
            <person name="Lindquist E."/>
            <person name="Lyon B.R."/>
            <person name="Martin J."/>
            <person name="Mayer C."/>
            <person name="Parker M."/>
            <person name="Quesneville H."/>
            <person name="Raymond J."/>
            <person name="Uhlig C."/>
            <person name="Valentin K.U."/>
            <person name="Worden A.Z."/>
            <person name="Armbrust E.V."/>
            <person name="Bowler C."/>
            <person name="Green B."/>
            <person name="Moulton V."/>
            <person name="Van Oosterhout C."/>
            <person name="Grigoriev I."/>
        </authorList>
    </citation>
    <scope>NUCLEOTIDE SEQUENCE [LARGE SCALE GENOMIC DNA]</scope>
    <source>
        <strain evidence="2 3">CCMP1102</strain>
    </source>
</reference>
<dbReference type="OrthoDB" id="10429139at2759"/>
<evidence type="ECO:0000313" key="3">
    <source>
        <dbReference type="Proteomes" id="UP000095751"/>
    </source>
</evidence>
<dbReference type="AlphaFoldDB" id="A0A1E7F546"/>
<organism evidence="2 3">
    <name type="scientific">Fragilariopsis cylindrus CCMP1102</name>
    <dbReference type="NCBI Taxonomy" id="635003"/>
    <lineage>
        <taxon>Eukaryota</taxon>
        <taxon>Sar</taxon>
        <taxon>Stramenopiles</taxon>
        <taxon>Ochrophyta</taxon>
        <taxon>Bacillariophyta</taxon>
        <taxon>Bacillariophyceae</taxon>
        <taxon>Bacillariophycidae</taxon>
        <taxon>Bacillariales</taxon>
        <taxon>Bacillariaceae</taxon>
        <taxon>Fragilariopsis</taxon>
    </lineage>
</organism>
<protein>
    <submittedName>
        <fullName evidence="2">Uncharacterized protein</fullName>
    </submittedName>
</protein>